<name>A0A0A6PHY0_9GAMM</name>
<protein>
    <submittedName>
        <fullName evidence="1">Uncharacterized protein</fullName>
    </submittedName>
</protein>
<organism evidence="1 2">
    <name type="scientific">Candidatus Thiomargarita nelsonii</name>
    <dbReference type="NCBI Taxonomy" id="1003181"/>
    <lineage>
        <taxon>Bacteria</taxon>
        <taxon>Pseudomonadati</taxon>
        <taxon>Pseudomonadota</taxon>
        <taxon>Gammaproteobacteria</taxon>
        <taxon>Thiotrichales</taxon>
        <taxon>Thiotrichaceae</taxon>
        <taxon>Thiomargarita</taxon>
    </lineage>
</organism>
<sequence>MDSIQLIVTGNMEKLVLHKALGNNFPNIAFWEPIQSQGFTSVDISLIPPDLIGEEREVDELVTALFNEIERRKHADMIIVIDDLETVNFHQPEVVVKYFRGAVNTYMKNHHLTQRVLKKLREDCSFHLLVPMAETYFFL</sequence>
<evidence type="ECO:0000313" key="2">
    <source>
        <dbReference type="Proteomes" id="UP000030428"/>
    </source>
</evidence>
<keyword evidence="2" id="KW-1185">Reference proteome</keyword>
<dbReference type="AlphaFoldDB" id="A0A0A6PHY0"/>
<comment type="caution">
    <text evidence="1">The sequence shown here is derived from an EMBL/GenBank/DDBJ whole genome shotgun (WGS) entry which is preliminary data.</text>
</comment>
<reference evidence="1 2" key="1">
    <citation type="journal article" date="2016" name="Front. Microbiol.">
        <title>Single-Cell (Meta-)Genomics of a Dimorphic Candidatus Thiomargarita nelsonii Reveals Genomic Plasticity.</title>
        <authorList>
            <person name="Flood B.E."/>
            <person name="Fliss P."/>
            <person name="Jones D.S."/>
            <person name="Dick G.J."/>
            <person name="Jain S."/>
            <person name="Kaster A.K."/>
            <person name="Winkel M."/>
            <person name="Mussmann M."/>
            <person name="Bailey J."/>
        </authorList>
    </citation>
    <scope>NUCLEOTIDE SEQUENCE [LARGE SCALE GENOMIC DNA]</scope>
    <source>
        <strain evidence="1">Hydrate Ridge</strain>
    </source>
</reference>
<evidence type="ECO:0000313" key="1">
    <source>
        <dbReference type="EMBL" id="KHD05747.1"/>
    </source>
</evidence>
<accession>A0A0A6PHY0</accession>
<gene>
    <name evidence="1" type="ORF">PN36_22575</name>
</gene>
<dbReference type="Proteomes" id="UP000030428">
    <property type="component" value="Unassembled WGS sequence"/>
</dbReference>
<proteinExistence type="predicted"/>
<dbReference type="EMBL" id="JSZA02000106">
    <property type="protein sequence ID" value="KHD05747.1"/>
    <property type="molecule type" value="Genomic_DNA"/>
</dbReference>